<name>A0A0A8XUF9_ARUDO</name>
<evidence type="ECO:0000313" key="1">
    <source>
        <dbReference type="EMBL" id="JAD16310.1"/>
    </source>
</evidence>
<sequence length="26" mass="3074">MCVYCVRVRESQREVSRKQTNSSLQS</sequence>
<reference evidence="1" key="2">
    <citation type="journal article" date="2015" name="Data Brief">
        <title>Shoot transcriptome of the giant reed, Arundo donax.</title>
        <authorList>
            <person name="Barrero R.A."/>
            <person name="Guerrero F.D."/>
            <person name="Moolhuijzen P."/>
            <person name="Goolsby J.A."/>
            <person name="Tidwell J."/>
            <person name="Bellgard S.E."/>
            <person name="Bellgard M.I."/>
        </authorList>
    </citation>
    <scope>NUCLEOTIDE SEQUENCE</scope>
    <source>
        <tissue evidence="1">Shoot tissue taken approximately 20 cm above the soil surface</tissue>
    </source>
</reference>
<reference evidence="1" key="1">
    <citation type="submission" date="2014-09" db="EMBL/GenBank/DDBJ databases">
        <authorList>
            <person name="Magalhaes I.L.F."/>
            <person name="Oliveira U."/>
            <person name="Santos F.R."/>
            <person name="Vidigal T.H.D.A."/>
            <person name="Brescovit A.D."/>
            <person name="Santos A.J."/>
        </authorList>
    </citation>
    <scope>NUCLEOTIDE SEQUENCE</scope>
    <source>
        <tissue evidence="1">Shoot tissue taken approximately 20 cm above the soil surface</tissue>
    </source>
</reference>
<dbReference type="EMBL" id="GBRH01281585">
    <property type="protein sequence ID" value="JAD16310.1"/>
    <property type="molecule type" value="Transcribed_RNA"/>
</dbReference>
<organism evidence="1">
    <name type="scientific">Arundo donax</name>
    <name type="common">Giant reed</name>
    <name type="synonym">Donax arundinaceus</name>
    <dbReference type="NCBI Taxonomy" id="35708"/>
    <lineage>
        <taxon>Eukaryota</taxon>
        <taxon>Viridiplantae</taxon>
        <taxon>Streptophyta</taxon>
        <taxon>Embryophyta</taxon>
        <taxon>Tracheophyta</taxon>
        <taxon>Spermatophyta</taxon>
        <taxon>Magnoliopsida</taxon>
        <taxon>Liliopsida</taxon>
        <taxon>Poales</taxon>
        <taxon>Poaceae</taxon>
        <taxon>PACMAD clade</taxon>
        <taxon>Arundinoideae</taxon>
        <taxon>Arundineae</taxon>
        <taxon>Arundo</taxon>
    </lineage>
</organism>
<protein>
    <submittedName>
        <fullName evidence="1">Uncharacterized protein</fullName>
    </submittedName>
</protein>
<proteinExistence type="predicted"/>
<dbReference type="AlphaFoldDB" id="A0A0A8XUF9"/>
<accession>A0A0A8XUF9</accession>